<reference evidence="6 7" key="1">
    <citation type="submission" date="2021-03" db="EMBL/GenBank/DDBJ databases">
        <title>Flavobacterium kribbensis sp. nov, an endophytic bacteria, isolated from soybean.</title>
        <authorList>
            <person name="Lee J."/>
            <person name="Seo J."/>
        </authorList>
    </citation>
    <scope>NUCLEOTIDE SEQUENCE [LARGE SCALE GENOMIC DNA]</scope>
    <source>
        <strain evidence="6 7">BB8</strain>
    </source>
</reference>
<evidence type="ECO:0000256" key="4">
    <source>
        <dbReference type="SAM" id="SignalP"/>
    </source>
</evidence>
<evidence type="ECO:0000313" key="7">
    <source>
        <dbReference type="Proteomes" id="UP000663440"/>
    </source>
</evidence>
<proteinExistence type="predicted"/>
<dbReference type="PANTHER" id="PTHR47763:SF1">
    <property type="entry name" value="DUF659 DOMAIN-CONTAINING PROTEIN"/>
    <property type="match status" value="1"/>
</dbReference>
<dbReference type="Pfam" id="PF25106">
    <property type="entry name" value="VWA_4"/>
    <property type="match status" value="1"/>
</dbReference>
<organism evidence="6 7">
    <name type="scientific">Flavobacterium endoglycinae</name>
    <dbReference type="NCBI Taxonomy" id="2816357"/>
    <lineage>
        <taxon>Bacteria</taxon>
        <taxon>Pseudomonadati</taxon>
        <taxon>Bacteroidota</taxon>
        <taxon>Flavobacteriia</taxon>
        <taxon>Flavobacteriales</taxon>
        <taxon>Flavobacteriaceae</taxon>
        <taxon>Flavobacterium</taxon>
    </lineage>
</organism>
<dbReference type="SUPFAM" id="SSF49464">
    <property type="entry name" value="Carboxypeptidase regulatory domain-like"/>
    <property type="match status" value="2"/>
</dbReference>
<dbReference type="EMBL" id="CP071448">
    <property type="protein sequence ID" value="QSW90453.1"/>
    <property type="molecule type" value="Genomic_DNA"/>
</dbReference>
<dbReference type="Pfam" id="PF18962">
    <property type="entry name" value="Por_Secre_tail"/>
    <property type="match status" value="1"/>
</dbReference>
<keyword evidence="3 4" id="KW-0732">Signal</keyword>
<dbReference type="InterPro" id="IPR052969">
    <property type="entry name" value="Thr-specific_kinase-like"/>
</dbReference>
<dbReference type="Proteomes" id="UP000663440">
    <property type="component" value="Chromosome"/>
</dbReference>
<feature type="domain" description="VWFA" evidence="5">
    <location>
        <begin position="426"/>
        <end position="621"/>
    </location>
</feature>
<evidence type="ECO:0000256" key="2">
    <source>
        <dbReference type="ARBA" id="ARBA00022525"/>
    </source>
</evidence>
<dbReference type="RefSeq" id="WP_207297610.1">
    <property type="nucleotide sequence ID" value="NZ_CP071448.1"/>
</dbReference>
<accession>A0ABX7QIP5</accession>
<name>A0ABX7QIP5_9FLAO</name>
<dbReference type="Gene3D" id="3.40.50.410">
    <property type="entry name" value="von Willebrand factor, type A domain"/>
    <property type="match status" value="1"/>
</dbReference>
<dbReference type="InterPro" id="IPR002035">
    <property type="entry name" value="VWF_A"/>
</dbReference>
<feature type="signal peptide" evidence="4">
    <location>
        <begin position="1"/>
        <end position="27"/>
    </location>
</feature>
<gene>
    <name evidence="6" type="ORF">J0383_06490</name>
</gene>
<comment type="subcellular location">
    <subcellularLocation>
        <location evidence="1">Secreted</location>
    </subcellularLocation>
</comment>
<dbReference type="NCBIfam" id="TIGR04183">
    <property type="entry name" value="Por_Secre_tail"/>
    <property type="match status" value="1"/>
</dbReference>
<dbReference type="CDD" id="cd00198">
    <property type="entry name" value="vWFA"/>
    <property type="match status" value="1"/>
</dbReference>
<dbReference type="InterPro" id="IPR008969">
    <property type="entry name" value="CarboxyPept-like_regulatory"/>
</dbReference>
<dbReference type="SMART" id="SM00327">
    <property type="entry name" value="VWA"/>
    <property type="match status" value="1"/>
</dbReference>
<dbReference type="InterPro" id="IPR026444">
    <property type="entry name" value="Secre_tail"/>
</dbReference>
<keyword evidence="7" id="KW-1185">Reference proteome</keyword>
<keyword evidence="2" id="KW-0964">Secreted</keyword>
<evidence type="ECO:0000259" key="5">
    <source>
        <dbReference type="PROSITE" id="PS50234"/>
    </source>
</evidence>
<evidence type="ECO:0000313" key="6">
    <source>
        <dbReference type="EMBL" id="QSW90453.1"/>
    </source>
</evidence>
<dbReference type="PANTHER" id="PTHR47763">
    <property type="entry name" value="ALPHA-PROTEIN KINASE VWKA"/>
    <property type="match status" value="1"/>
</dbReference>
<sequence>MMKIYSPSKTGLLATLLFILFAFNVNAQKISGIIYDENKKPLADVEIINQQNNFVTYSNSDGSFTIKGKKRDGLKFTFQGKRAKIAAVNDSKDLKVYFDDPETIRKQEEKIRQKEDRRVEREDRREDRRIERHERRLARRDKARNERIPNVTADHSLRGNSLKKSVIGQITDEYGDPLPGANIMIKGTKIVANTDFDGFYGIDAKLGDVLVISYIGMKTVEVIVDHRIMNIVMKSDVVMLESVVTTAMGISRSKKEKRMTEKSVSSVGAAEAAVPAPVSDKKIVAEGKNSSLKAGQLTAGEVNDFSHYSYWQGLTETELNQWKNHWKLNPAYRYSVSLKNDTGFPIINKTVHLQNEGKTIWTARTDNTGRAELWFQPNDVSVEKTSDNLQIIDEDKMVLVSKPKEFHDGINAYTYKQNCIEQDKINIAFVIDATGSMGDEINYLQAELYDVIERTKKEFPTSDLSMGSVFYRDAGDAYLVKNFDFTTNIENVISFIKKQNADGGGDYPEAVIEALEASIENMSWDDDARSKLLFLLLDAPPHYSDVNIVKLQNLAKKAAEKGIRIIPIAASGIDKSTEYLMRAMALETNGTYLFITNHSGIGNDHIEPSTESYKVEMLNDLLLRVIIQNCSVNSCASKQDSYSENKKIEEQLTNDTIIDFKYFPNPTNDVVNVALNQEATELYLFDTTGKLILYRTDKSREYKLSLASLPNAIYYLKILVNDKELFGKIIKKN</sequence>
<dbReference type="InterPro" id="IPR036465">
    <property type="entry name" value="vWFA_dom_sf"/>
</dbReference>
<evidence type="ECO:0000256" key="1">
    <source>
        <dbReference type="ARBA" id="ARBA00004613"/>
    </source>
</evidence>
<protein>
    <submittedName>
        <fullName evidence="6">Carboxypeptidase-like regulatory domain-containing protein</fullName>
    </submittedName>
</protein>
<evidence type="ECO:0000256" key="3">
    <source>
        <dbReference type="ARBA" id="ARBA00022729"/>
    </source>
</evidence>
<feature type="chain" id="PRO_5045894749" evidence="4">
    <location>
        <begin position="28"/>
        <end position="733"/>
    </location>
</feature>
<dbReference type="InterPro" id="IPR056861">
    <property type="entry name" value="HMCN1-like_VWA"/>
</dbReference>
<dbReference type="SUPFAM" id="SSF53300">
    <property type="entry name" value="vWA-like"/>
    <property type="match status" value="1"/>
</dbReference>
<dbReference type="Pfam" id="PF13715">
    <property type="entry name" value="CarbopepD_reg_2"/>
    <property type="match status" value="1"/>
</dbReference>
<dbReference type="PROSITE" id="PS50234">
    <property type="entry name" value="VWFA"/>
    <property type="match status" value="1"/>
</dbReference>